<evidence type="ECO:0000256" key="1">
    <source>
        <dbReference type="SAM" id="MobiDB-lite"/>
    </source>
</evidence>
<reference evidence="2" key="2">
    <citation type="journal article" date="2019" name="IMA Fungus">
        <title>Genome sequencing and comparison of five Tilletia species to identify candidate genes for the detection of regulated species infecting wheat.</title>
        <authorList>
            <person name="Nguyen H.D.T."/>
            <person name="Sultana T."/>
            <person name="Kesanakurti P."/>
            <person name="Hambleton S."/>
        </authorList>
    </citation>
    <scope>NUCLEOTIDE SEQUENCE</scope>
    <source>
        <strain evidence="2">DAOMC 238032</strain>
    </source>
</reference>
<name>A0A8T8SCE7_9BASI</name>
<gene>
    <name evidence="2" type="ORF">A4X03_0g9225</name>
</gene>
<accession>A0A8T8SCE7</accession>
<feature type="region of interest" description="Disordered" evidence="1">
    <location>
        <begin position="245"/>
        <end position="279"/>
    </location>
</feature>
<reference evidence="2" key="1">
    <citation type="submission" date="2016-04" db="EMBL/GenBank/DDBJ databases">
        <authorList>
            <person name="Nguyen H.D."/>
            <person name="Kesanakurti P."/>
            <person name="Cullis J."/>
            <person name="Levesque C.A."/>
            <person name="Hambleton S."/>
        </authorList>
    </citation>
    <scope>NUCLEOTIDE SEQUENCE</scope>
    <source>
        <strain evidence="2">DAOMC 238032</strain>
    </source>
</reference>
<feature type="region of interest" description="Disordered" evidence="1">
    <location>
        <begin position="197"/>
        <end position="224"/>
    </location>
</feature>
<sequence length="393" mass="42608">MDSRSPSPEWSTSSLSSLSSVPAESSGPQNASSRRRRNLQDADAESFFDWLGGRNISCSALLRALFDPAQSSFSKDTLRQVRSRVNPFFGTIAAKSFIDNCPSAQESAVNYILRQVRKEASKASALPEISRPQGHSRAEDIRTFRLKSAVDILESNLPITFAVTQAIAGVGKDDDAPVENTSTAVEEAMSTLAPLASTADDEEALNEGASDSELQPLEDSGSDLAAAEEDELRDVWDDVGEDIRDDVEEGQPATADGNDGTEAEPKETAPVSRRRKGKRNPKIVAAANTLCLLMGRNNRNGRFGLNLGLFLFASRTGRRTIEALGRMGLSASYLTIHRAVKALSRSARRQLIAKIKDPFSVLALGYDNINWLQRARNKGLTVTNTMRAAVHGV</sequence>
<dbReference type="AlphaFoldDB" id="A0A8T8SCE7"/>
<evidence type="ECO:0000313" key="3">
    <source>
        <dbReference type="Proteomes" id="UP000077671"/>
    </source>
</evidence>
<protein>
    <submittedName>
        <fullName evidence="2">Uncharacterized protein</fullName>
    </submittedName>
</protein>
<dbReference type="EMBL" id="LWDD02003459">
    <property type="protein sequence ID" value="KAE8237107.1"/>
    <property type="molecule type" value="Genomic_DNA"/>
</dbReference>
<proteinExistence type="predicted"/>
<evidence type="ECO:0000313" key="2">
    <source>
        <dbReference type="EMBL" id="KAE8237107.1"/>
    </source>
</evidence>
<feature type="region of interest" description="Disordered" evidence="1">
    <location>
        <begin position="1"/>
        <end position="38"/>
    </location>
</feature>
<feature type="non-terminal residue" evidence="2">
    <location>
        <position position="393"/>
    </location>
</feature>
<comment type="caution">
    <text evidence="2">The sequence shown here is derived from an EMBL/GenBank/DDBJ whole genome shotgun (WGS) entry which is preliminary data.</text>
</comment>
<dbReference type="Proteomes" id="UP000077671">
    <property type="component" value="Unassembled WGS sequence"/>
</dbReference>
<feature type="compositionally biased region" description="Low complexity" evidence="1">
    <location>
        <begin position="1"/>
        <end position="28"/>
    </location>
</feature>
<organism evidence="2 3">
    <name type="scientific">Tilletia caries</name>
    <name type="common">wheat bunt fungus</name>
    <dbReference type="NCBI Taxonomy" id="13290"/>
    <lineage>
        <taxon>Eukaryota</taxon>
        <taxon>Fungi</taxon>
        <taxon>Dikarya</taxon>
        <taxon>Basidiomycota</taxon>
        <taxon>Ustilaginomycotina</taxon>
        <taxon>Exobasidiomycetes</taxon>
        <taxon>Tilletiales</taxon>
        <taxon>Tilletiaceae</taxon>
        <taxon>Tilletia</taxon>
    </lineage>
</organism>